<organism evidence="4 5">
    <name type="scientific">Amanita muscaria (strain Koide BX008)</name>
    <dbReference type="NCBI Taxonomy" id="946122"/>
    <lineage>
        <taxon>Eukaryota</taxon>
        <taxon>Fungi</taxon>
        <taxon>Dikarya</taxon>
        <taxon>Basidiomycota</taxon>
        <taxon>Agaricomycotina</taxon>
        <taxon>Agaricomycetes</taxon>
        <taxon>Agaricomycetidae</taxon>
        <taxon>Agaricales</taxon>
        <taxon>Pluteineae</taxon>
        <taxon>Amanitaceae</taxon>
        <taxon>Amanita</taxon>
    </lineage>
</organism>
<comment type="subcellular location">
    <subcellularLocation>
        <location evidence="2">Peroxisome membrane</location>
    </subcellularLocation>
</comment>
<comment type="similarity">
    <text evidence="1 2">Belongs to the peroxin-16 family.</text>
</comment>
<evidence type="ECO:0000256" key="3">
    <source>
        <dbReference type="SAM" id="MobiDB-lite"/>
    </source>
</evidence>
<keyword evidence="2" id="KW-0962">Peroxisome biogenesis</keyword>
<proteinExistence type="inferred from homology"/>
<dbReference type="AlphaFoldDB" id="A0A0C2XNW4"/>
<dbReference type="GO" id="GO:0005778">
    <property type="term" value="C:peroxisomal membrane"/>
    <property type="evidence" value="ECO:0007669"/>
    <property type="project" value="UniProtKB-SubCell"/>
</dbReference>
<evidence type="ECO:0000256" key="1">
    <source>
        <dbReference type="ARBA" id="ARBA00009505"/>
    </source>
</evidence>
<accession>A0A0C2XNW4</accession>
<keyword evidence="5" id="KW-1185">Reference proteome</keyword>
<keyword evidence="2" id="KW-0576">Peroxisome</keyword>
<dbReference type="OrthoDB" id="2021143at2759"/>
<dbReference type="GO" id="GO:0007031">
    <property type="term" value="P:peroxisome organization"/>
    <property type="evidence" value="ECO:0007669"/>
    <property type="project" value="UniProtKB-KW"/>
</dbReference>
<dbReference type="STRING" id="946122.A0A0C2XNW4"/>
<dbReference type="PANTHER" id="PTHR13299">
    <property type="entry name" value="PEROXISOMAL MEMBRANE PROTEIN PEX16"/>
    <property type="match status" value="1"/>
</dbReference>
<gene>
    <name evidence="4" type="ORF">M378DRAFT_183437</name>
</gene>
<reference evidence="4 5" key="1">
    <citation type="submission" date="2014-04" db="EMBL/GenBank/DDBJ databases">
        <title>Evolutionary Origins and Diversification of the Mycorrhizal Mutualists.</title>
        <authorList>
            <consortium name="DOE Joint Genome Institute"/>
            <consortium name="Mycorrhizal Genomics Consortium"/>
            <person name="Kohler A."/>
            <person name="Kuo A."/>
            <person name="Nagy L.G."/>
            <person name="Floudas D."/>
            <person name="Copeland A."/>
            <person name="Barry K.W."/>
            <person name="Cichocki N."/>
            <person name="Veneault-Fourrey C."/>
            <person name="LaButti K."/>
            <person name="Lindquist E.A."/>
            <person name="Lipzen A."/>
            <person name="Lundell T."/>
            <person name="Morin E."/>
            <person name="Murat C."/>
            <person name="Riley R."/>
            <person name="Ohm R."/>
            <person name="Sun H."/>
            <person name="Tunlid A."/>
            <person name="Henrissat B."/>
            <person name="Grigoriev I.V."/>
            <person name="Hibbett D.S."/>
            <person name="Martin F."/>
        </authorList>
    </citation>
    <scope>NUCLEOTIDE SEQUENCE [LARGE SCALE GENOMIC DNA]</scope>
    <source>
        <strain evidence="4 5">Koide BX008</strain>
    </source>
</reference>
<dbReference type="HOGENOM" id="CLU_036533_2_0_1"/>
<feature type="region of interest" description="Disordered" evidence="3">
    <location>
        <begin position="157"/>
        <end position="196"/>
    </location>
</feature>
<name>A0A0C2XNW4_AMAMK</name>
<feature type="compositionally biased region" description="Pro residues" evidence="3">
    <location>
        <begin position="180"/>
        <end position="189"/>
    </location>
</feature>
<dbReference type="EMBL" id="KN818223">
    <property type="protein sequence ID" value="KIL70868.1"/>
    <property type="molecule type" value="Genomic_DNA"/>
</dbReference>
<evidence type="ECO:0000313" key="4">
    <source>
        <dbReference type="EMBL" id="KIL70868.1"/>
    </source>
</evidence>
<sequence length="363" mass="41158">MSSSIARYEAFLIKNVSTIATLESSLRSITWFLPGRFRDADLASEALSALLNLTSMYHDTLLEKSVRNDPKYKPLIPMSLHTRYTRAWVEKSPLYKWASRTLEIIRFTQLLMEMCLRRKVSQKTRWRSVIALETIKAVLRLVLLRITRRPLLSPPIPERDLDPASIPPPSNASSPTLAPSSPPLSPPTTPEHLKNNHTALPLHPLFSNALNGRQSDLSAEDYLLPKALTTSSVKPALQLVKVLSSPLDWLSEIIYIARPLVYASLLAADRSSSRPLVTAFIMDVISRNIRRRPPPSATLERAEHGRRDKDLFWYLLRGPVWESYTRPKLEAVLGKMENTPLLGLVSALVKDWIPLVNEYYYCT</sequence>
<evidence type="ECO:0000313" key="5">
    <source>
        <dbReference type="Proteomes" id="UP000054549"/>
    </source>
</evidence>
<dbReference type="PANTHER" id="PTHR13299:SF0">
    <property type="entry name" value="PEROXISOMAL MEMBRANE PROTEIN PEX16"/>
    <property type="match status" value="1"/>
</dbReference>
<dbReference type="InParanoid" id="A0A0C2XNW4"/>
<dbReference type="InterPro" id="IPR013919">
    <property type="entry name" value="Pex16"/>
</dbReference>
<dbReference type="Pfam" id="PF08610">
    <property type="entry name" value="Pex16"/>
    <property type="match status" value="1"/>
</dbReference>
<evidence type="ECO:0000256" key="2">
    <source>
        <dbReference type="RuleBase" id="RU365003"/>
    </source>
</evidence>
<dbReference type="Proteomes" id="UP000054549">
    <property type="component" value="Unassembled WGS sequence"/>
</dbReference>
<protein>
    <recommendedName>
        <fullName evidence="2">Peroxisomal membrane protein PEX16</fullName>
    </recommendedName>
</protein>